<dbReference type="AlphaFoldDB" id="A0A840RB25"/>
<sequence length="209" mass="23330">MKSVLACLPMLLLSVLCHAADSDAPVIRAGDSWRYQDVAESTAGTTQGIRQITVTRVADGHIEYTLQQGGTPQSRTVQTDWSRVHTFNGQDRVIDRPFLFPLENGKTWELHSAGPVSDSGKVTEVRDEQYAVNGVEMVNVAAGRFKTIRVEAQAQWTTEPGHIRSHSTRTLWYAPDAKRWVKAEETVYDANGMQRQHVTEELQSLQLAP</sequence>
<dbReference type="Proteomes" id="UP000543030">
    <property type="component" value="Unassembled WGS sequence"/>
</dbReference>
<organism evidence="2 3">
    <name type="scientific">Silvimonas terrae</name>
    <dbReference type="NCBI Taxonomy" id="300266"/>
    <lineage>
        <taxon>Bacteria</taxon>
        <taxon>Pseudomonadati</taxon>
        <taxon>Pseudomonadota</taxon>
        <taxon>Betaproteobacteria</taxon>
        <taxon>Neisseriales</taxon>
        <taxon>Chitinibacteraceae</taxon>
        <taxon>Silvimonas</taxon>
    </lineage>
</organism>
<name>A0A840RB25_9NEIS</name>
<gene>
    <name evidence="2" type="ORF">HNQ50_000366</name>
</gene>
<evidence type="ECO:0000313" key="2">
    <source>
        <dbReference type="EMBL" id="MBB5189656.1"/>
    </source>
</evidence>
<evidence type="ECO:0000313" key="3">
    <source>
        <dbReference type="Proteomes" id="UP000543030"/>
    </source>
</evidence>
<dbReference type="Gene3D" id="2.40.360.20">
    <property type="match status" value="1"/>
</dbReference>
<keyword evidence="1" id="KW-0732">Signal</keyword>
<comment type="caution">
    <text evidence="2">The sequence shown here is derived from an EMBL/GenBank/DDBJ whole genome shotgun (WGS) entry which is preliminary data.</text>
</comment>
<dbReference type="RefSeq" id="WP_184096940.1">
    <property type="nucleotide sequence ID" value="NZ_JACHHN010000001.1"/>
</dbReference>
<accession>A0A840RB25</accession>
<proteinExistence type="predicted"/>
<protein>
    <submittedName>
        <fullName evidence="2">Uncharacterized protein</fullName>
    </submittedName>
</protein>
<feature type="chain" id="PRO_5032486238" evidence="1">
    <location>
        <begin position="20"/>
        <end position="209"/>
    </location>
</feature>
<reference evidence="2 3" key="1">
    <citation type="submission" date="2020-08" db="EMBL/GenBank/DDBJ databases">
        <title>Genomic Encyclopedia of Type Strains, Phase IV (KMG-IV): sequencing the most valuable type-strain genomes for metagenomic binning, comparative biology and taxonomic classification.</title>
        <authorList>
            <person name="Goeker M."/>
        </authorList>
    </citation>
    <scope>NUCLEOTIDE SEQUENCE [LARGE SCALE GENOMIC DNA]</scope>
    <source>
        <strain evidence="2 3">DSM 18233</strain>
    </source>
</reference>
<feature type="signal peptide" evidence="1">
    <location>
        <begin position="1"/>
        <end position="19"/>
    </location>
</feature>
<evidence type="ECO:0000256" key="1">
    <source>
        <dbReference type="SAM" id="SignalP"/>
    </source>
</evidence>
<dbReference type="EMBL" id="JACHHN010000001">
    <property type="protein sequence ID" value="MBB5189656.1"/>
    <property type="molecule type" value="Genomic_DNA"/>
</dbReference>
<keyword evidence="3" id="KW-1185">Reference proteome</keyword>